<dbReference type="Pfam" id="PF01239">
    <property type="entry name" value="PPTA"/>
    <property type="match status" value="4"/>
</dbReference>
<protein>
    <recommendedName>
        <fullName evidence="6">Geranylgeranyl transferase type-2 subunit alpha</fullName>
        <ecNumber evidence="6">2.5.1.60</ecNumber>
    </recommendedName>
    <alternativeName>
        <fullName evidence="6">Geranylgeranyl transferase type II subunit alpha</fullName>
    </alternativeName>
</protein>
<dbReference type="GO" id="GO:0004663">
    <property type="term" value="F:Rab geranylgeranyltransferase activity"/>
    <property type="evidence" value="ECO:0007669"/>
    <property type="project" value="UniProtKB-UniRule"/>
</dbReference>
<evidence type="ECO:0000256" key="4">
    <source>
        <dbReference type="ARBA" id="ARBA00022737"/>
    </source>
</evidence>
<dbReference type="PANTHER" id="PTHR11129">
    <property type="entry name" value="PROTEIN FARNESYLTRANSFERASE ALPHA SUBUNIT/RAB GERANYLGERANYL TRANSFERASE ALPHA SUBUNIT"/>
    <property type="match status" value="1"/>
</dbReference>
<dbReference type="Proteomes" id="UP001163105">
    <property type="component" value="Unassembled WGS sequence"/>
</dbReference>
<proteinExistence type="inferred from homology"/>
<keyword evidence="9" id="KW-1185">Reference proteome</keyword>
<evidence type="ECO:0000256" key="6">
    <source>
        <dbReference type="RuleBase" id="RU367120"/>
    </source>
</evidence>
<evidence type="ECO:0000256" key="2">
    <source>
        <dbReference type="ARBA" id="ARBA00022602"/>
    </source>
</evidence>
<comment type="function">
    <text evidence="6">Catalyzes the transfer of a geranyl-geranyl moiety from geranyl-geranyl pyrophosphate to cysteines occuring in specific C-terminal amino acid sequences.</text>
</comment>
<keyword evidence="4" id="KW-0677">Repeat</keyword>
<evidence type="ECO:0000313" key="8">
    <source>
        <dbReference type="EMBL" id="KAJ6441706.1"/>
    </source>
</evidence>
<keyword evidence="3 6" id="KW-0808">Transferase</keyword>
<dbReference type="PANTHER" id="PTHR11129:SF2">
    <property type="entry name" value="GERANYLGERANYL TRANSFERASE TYPE-2 SUBUNIT ALPHA"/>
    <property type="match status" value="1"/>
</dbReference>
<evidence type="ECO:0000256" key="7">
    <source>
        <dbReference type="SAM" id="MobiDB-lite"/>
    </source>
</evidence>
<organism evidence="8 9">
    <name type="scientific">Purpureocillium lavendulum</name>
    <dbReference type="NCBI Taxonomy" id="1247861"/>
    <lineage>
        <taxon>Eukaryota</taxon>
        <taxon>Fungi</taxon>
        <taxon>Dikarya</taxon>
        <taxon>Ascomycota</taxon>
        <taxon>Pezizomycotina</taxon>
        <taxon>Sordariomycetes</taxon>
        <taxon>Hypocreomycetidae</taxon>
        <taxon>Hypocreales</taxon>
        <taxon>Ophiocordycipitaceae</taxon>
        <taxon>Purpureocillium</taxon>
    </lineage>
</organism>
<evidence type="ECO:0000256" key="3">
    <source>
        <dbReference type="ARBA" id="ARBA00022679"/>
    </source>
</evidence>
<feature type="region of interest" description="Disordered" evidence="7">
    <location>
        <begin position="137"/>
        <end position="166"/>
    </location>
</feature>
<comment type="caution">
    <text evidence="8">The sequence shown here is derived from an EMBL/GenBank/DDBJ whole genome shotgun (WGS) entry which is preliminary data.</text>
</comment>
<dbReference type="GO" id="GO:0097354">
    <property type="term" value="P:prenylation"/>
    <property type="evidence" value="ECO:0007669"/>
    <property type="project" value="UniProtKB-UniRule"/>
</dbReference>
<reference evidence="8" key="1">
    <citation type="submission" date="2023-01" db="EMBL/GenBank/DDBJ databases">
        <title>The growth and conidiation of Purpureocillium lavendulum are regulated by nitrogen source and histone H3K14 acetylation.</title>
        <authorList>
            <person name="Tang P."/>
            <person name="Han J."/>
            <person name="Zhang C."/>
            <person name="Tang P."/>
            <person name="Qi F."/>
            <person name="Zhang K."/>
            <person name="Liang L."/>
        </authorList>
    </citation>
    <scope>NUCLEOTIDE SEQUENCE</scope>
    <source>
        <strain evidence="8">YMF1.00683</strain>
    </source>
</reference>
<comment type="similarity">
    <text evidence="1 6">Belongs to the protein prenyltransferase subunit alpha family.</text>
</comment>
<dbReference type="SUPFAM" id="SSF48439">
    <property type="entry name" value="Protein prenylyltransferase"/>
    <property type="match status" value="1"/>
</dbReference>
<dbReference type="PROSITE" id="PS51147">
    <property type="entry name" value="PFTA"/>
    <property type="match status" value="3"/>
</dbReference>
<evidence type="ECO:0000313" key="9">
    <source>
        <dbReference type="Proteomes" id="UP001163105"/>
    </source>
</evidence>
<dbReference type="EC" id="2.5.1.60" evidence="6"/>
<dbReference type="AlphaFoldDB" id="A0AB34FSB8"/>
<dbReference type="Gene3D" id="1.25.40.120">
    <property type="entry name" value="Protein prenylyltransferase"/>
    <property type="match status" value="1"/>
</dbReference>
<dbReference type="InterPro" id="IPR002088">
    <property type="entry name" value="Prenyl_trans_a"/>
</dbReference>
<evidence type="ECO:0000256" key="1">
    <source>
        <dbReference type="ARBA" id="ARBA00006734"/>
    </source>
</evidence>
<gene>
    <name evidence="8" type="primary">RABGGTA</name>
    <name evidence="8" type="ORF">O9K51_05257</name>
</gene>
<comment type="catalytic activity">
    <reaction evidence="5 6">
        <text>geranylgeranyl diphosphate + L-cysteinyl-[protein] = S-geranylgeranyl-L-cysteinyl-[protein] + diphosphate</text>
        <dbReference type="Rhea" id="RHEA:21240"/>
        <dbReference type="Rhea" id="RHEA-COMP:10131"/>
        <dbReference type="Rhea" id="RHEA-COMP:11537"/>
        <dbReference type="ChEBI" id="CHEBI:29950"/>
        <dbReference type="ChEBI" id="CHEBI:33019"/>
        <dbReference type="ChEBI" id="CHEBI:57533"/>
        <dbReference type="ChEBI" id="CHEBI:86021"/>
        <dbReference type="EC" id="2.5.1.60"/>
    </reaction>
</comment>
<evidence type="ECO:0000256" key="5">
    <source>
        <dbReference type="ARBA" id="ARBA00047658"/>
    </source>
</evidence>
<accession>A0AB34FSB8</accession>
<dbReference type="GO" id="GO:0005968">
    <property type="term" value="C:Rab-protein geranylgeranyltransferase complex"/>
    <property type="evidence" value="ECO:0007669"/>
    <property type="project" value="TreeGrafter"/>
</dbReference>
<sequence length="435" mass="49616">MASWPYPELQAQCALRPNWPAFVRAPNLKGAWKLFACASCSTVPPAAANMTSHGVARTAIRPRTDEQLEQDLLKISKYRNLEDGFRQRVNDCLFDHGTFQLTSQLLRLNPEYYTVWNVRRRCMNSSILSASASSSVSSDLSTSVSAPADAYPSRTETPAGAPEGLASSDGEAIRAELSFTVPLLIQFPKCYWIWKYRLWVLSQATDRLPVGAARAIWEDELGLIAKMLRKDRRNFHAWGYRRHVVTQLESPTLQGRSMVEPEFEYTTTMISEDLSNFSAWHSRSQLIPRLLKERQASDDARRAFLETELRNVNEGLNVGPEDQSLWYYHEFLVSNVAETRDAGTIAPNLSLDDRRSHLVAEIDNIRELLEDYADMKRIYDALIDYTVALGRMDDRKLHDDEKADVAEWLEKLRLLDPKRKGRWNDLAQELGLCDG</sequence>
<dbReference type="EMBL" id="JAQHRD010000004">
    <property type="protein sequence ID" value="KAJ6441706.1"/>
    <property type="molecule type" value="Genomic_DNA"/>
</dbReference>
<name>A0AB34FSB8_9HYPO</name>
<keyword evidence="2 6" id="KW-0637">Prenyltransferase</keyword>